<dbReference type="AlphaFoldDB" id="A8YPB0"/>
<protein>
    <submittedName>
        <fullName evidence="6">GGDEF/EAL domain protein</fullName>
    </submittedName>
    <submittedName>
        <fullName evidence="4">RNase E specificity factor CsrD</fullName>
    </submittedName>
</protein>
<dbReference type="CDD" id="cd01948">
    <property type="entry name" value="EAL"/>
    <property type="match status" value="1"/>
</dbReference>
<dbReference type="Pfam" id="PF00563">
    <property type="entry name" value="EAL"/>
    <property type="match status" value="1"/>
</dbReference>
<evidence type="ECO:0000313" key="7">
    <source>
        <dbReference type="Proteomes" id="UP000017700"/>
    </source>
</evidence>
<dbReference type="PROSITE" id="PS50887">
    <property type="entry name" value="GGDEF"/>
    <property type="match status" value="1"/>
</dbReference>
<evidence type="ECO:0000313" key="5">
    <source>
        <dbReference type="EMBL" id="AUH02808.1"/>
    </source>
</evidence>
<organism evidence="6">
    <name type="scientific">Serratia sp. (strain ATCC 39006)</name>
    <name type="common">Prodigiosinella confusarubida</name>
    <dbReference type="NCBI Taxonomy" id="104623"/>
    <lineage>
        <taxon>Bacteria</taxon>
        <taxon>Pseudomonadati</taxon>
        <taxon>Pseudomonadota</taxon>
        <taxon>Gammaproteobacteria</taxon>
        <taxon>Enterobacterales</taxon>
        <taxon>Pectobacteriaceae</taxon>
        <taxon>Prodigiosinella</taxon>
    </lineage>
</organism>
<dbReference type="EMBL" id="AM886457">
    <property type="protein sequence ID" value="CAP08305.1"/>
    <property type="molecule type" value="Genomic_DNA"/>
</dbReference>
<dbReference type="Pfam" id="PF17157">
    <property type="entry name" value="GAPES4"/>
    <property type="match status" value="1"/>
</dbReference>
<dbReference type="SMART" id="SM00267">
    <property type="entry name" value="GGDEF"/>
    <property type="match status" value="1"/>
</dbReference>
<feature type="domain" description="GGDEF" evidence="3">
    <location>
        <begin position="256"/>
        <end position="390"/>
    </location>
</feature>
<dbReference type="eggNOG" id="COG2200">
    <property type="taxonomic scope" value="Bacteria"/>
</dbReference>
<proteinExistence type="predicted"/>
<name>A8YPB0_SERS3</name>
<accession>A8YPB0</accession>
<dbReference type="Pfam" id="PF00990">
    <property type="entry name" value="GGDEF"/>
    <property type="match status" value="1"/>
</dbReference>
<dbReference type="Proteomes" id="UP000233778">
    <property type="component" value="Chromosome"/>
</dbReference>
<dbReference type="Gene3D" id="3.30.70.270">
    <property type="match status" value="1"/>
</dbReference>
<dbReference type="PANTHER" id="PTHR33121">
    <property type="entry name" value="CYCLIC DI-GMP PHOSPHODIESTERASE PDEF"/>
    <property type="match status" value="1"/>
</dbReference>
<evidence type="ECO:0000313" key="6">
    <source>
        <dbReference type="EMBL" id="CAP08305.1"/>
    </source>
</evidence>
<feature type="transmembrane region" description="Helical" evidence="1">
    <location>
        <begin position="135"/>
        <end position="157"/>
    </location>
</feature>
<reference evidence="4 8" key="4">
    <citation type="submission" date="2017-11" db="EMBL/GenBank/DDBJ databases">
        <title>Complete genome sequence of Serratia sp. ATCC 39006 LacA.</title>
        <authorList>
            <person name="Hampton H.G."/>
            <person name="Jackson S.A."/>
            <person name="Jauregui R."/>
            <person name="Poulter G.T.M."/>
            <person name="Salmond G.P.C."/>
            <person name="Fineran P.C."/>
        </authorList>
    </citation>
    <scope>NUCLEOTIDE SEQUENCE [LARGE SCALE GENOMIC DNA]</scope>
    <source>
        <strain evidence="4 8">ATCC 39006</strain>
    </source>
</reference>
<dbReference type="InterPro" id="IPR033423">
    <property type="entry name" value="GAPES4"/>
</dbReference>
<reference evidence="5" key="3">
    <citation type="submission" date="2013-09" db="EMBL/GenBank/DDBJ databases">
        <authorList>
            <person name="Wang G."/>
            <person name="Yang Y."/>
            <person name="Su Y."/>
        </authorList>
    </citation>
    <scope>NUCLEOTIDE SEQUENCE</scope>
    <source>
        <strain evidence="5">ATCC 39006</strain>
    </source>
</reference>
<dbReference type="PANTHER" id="PTHR33121:SF32">
    <property type="entry name" value="RNASE E SPECIFICITY FACTOR CSRD"/>
    <property type="match status" value="1"/>
</dbReference>
<dbReference type="SMART" id="SM00052">
    <property type="entry name" value="EAL"/>
    <property type="match status" value="1"/>
</dbReference>
<dbReference type="RefSeq" id="WP_021014092.1">
    <property type="nucleotide sequence ID" value="NZ_CP025084.1"/>
</dbReference>
<keyword evidence="1" id="KW-1133">Transmembrane helix</keyword>
<gene>
    <name evidence="6" type="primary">pigX</name>
    <name evidence="4" type="ORF">CWC46_00815</name>
    <name evidence="5" type="ORF">Ser39006_000815</name>
</gene>
<dbReference type="InterPro" id="IPR035919">
    <property type="entry name" value="EAL_sf"/>
</dbReference>
<evidence type="ECO:0000313" key="4">
    <source>
        <dbReference type="EMBL" id="AUG98493.1"/>
    </source>
</evidence>
<dbReference type="NCBIfam" id="NF008281">
    <property type="entry name" value="PRK11059.1"/>
    <property type="match status" value="1"/>
</dbReference>
<evidence type="ECO:0000313" key="8">
    <source>
        <dbReference type="Proteomes" id="UP000233778"/>
    </source>
</evidence>
<sequence length="649" mass="73020">MGFTAKISMLITLLTTLAIFLMLSSGVFSFINYSHQRMEYQLRTLAASIDQALLVHSPDNIQLWLPAVMKTAGVVELEIRDGHKRIYFQRLPETQVNDSGGPAFIYRYVQLPLLHHIDMSVSVTYIDPLIGIPRYLMSMLSVLLAIAIMATAVFFSIRWLRRQTAGQEQLETRAKLILYGERETVMHGSVHEWPVNASGALDQLLADLVEAREERGRVDTLIRAFAAQDAETGLNNRLFFDSQLTTQLEDAEDVGTHGVVMMIRLPDFETLEETHGYGGVIEEYRYTLINLLSTFVLRYPSALLARYYHSDFAVLLPHRTLKEADTIAAQLVKAIDILPVTPLIEREDILHIGICAYHSGQSAEQVMESAEDATRNAVLQGGNGWCVYDRQVPDKGRGSVKWRTLLEHTLSRGGPRLYQKPAITREGEVHHRELISRIYDGSQELLAAEYMPLVRQLGLTASYDRQLITRSIALTVSWPEAVLALPITVDSLLQRPFLHWLRETLLQCPKKQRQRIFFELAEADVCQYIGRLRPILSLISGLGCRLAVTQAGLTLVSTTYIKSLQIEIIKLHPGLVRSLEKRLENQLFVQSLTEACKGTHVKVFAVGVRTKSEWQTLLDKGVCGGQGDFFASSEPVGNALKKYSSRAYV</sequence>
<dbReference type="GO" id="GO:0071111">
    <property type="term" value="F:cyclic-guanylate-specific phosphodiesterase activity"/>
    <property type="evidence" value="ECO:0007669"/>
    <property type="project" value="InterPro"/>
</dbReference>
<reference evidence="6" key="1">
    <citation type="journal article" date="2007" name="J. Bacteriol.">
        <title>Virulence and prodigiosin antibiotic biosynthesis in Serratia are regulated pleiotropically by the GGDEF/EAL domain protein, PigX.</title>
        <authorList>
            <person name="Fineran P.C."/>
            <person name="Williamson N.R."/>
            <person name="Lilley K.S."/>
            <person name="Salmond G.P.C."/>
        </authorList>
    </citation>
    <scope>NUCLEOTIDE SEQUENCE</scope>
    <source>
        <strain evidence="6">ATCC 39006</strain>
    </source>
</reference>
<evidence type="ECO:0000259" key="2">
    <source>
        <dbReference type="PROSITE" id="PS50883"/>
    </source>
</evidence>
<dbReference type="OrthoDB" id="5894408at2"/>
<dbReference type="EMBL" id="CP025084">
    <property type="protein sequence ID" value="AUH02808.1"/>
    <property type="molecule type" value="Genomic_DNA"/>
</dbReference>
<keyword evidence="1" id="KW-0812">Transmembrane</keyword>
<dbReference type="STRING" id="104623.Ser39006_00819"/>
<dbReference type="InterPro" id="IPR050706">
    <property type="entry name" value="Cyclic-di-GMP_PDE-like"/>
</dbReference>
<dbReference type="SUPFAM" id="SSF55073">
    <property type="entry name" value="Nucleotide cyclase"/>
    <property type="match status" value="1"/>
</dbReference>
<reference evidence="5 7" key="2">
    <citation type="journal article" date="2013" name="Genome Announc.">
        <title>Draft genome sequence of Serratia sp. strain ATCC 39006, a model bacterium for analysis of the biosynthesis and regulation of prodigiosin, a carbapenem, and gas vesicles.</title>
        <authorList>
            <person name="Fineran P.C."/>
            <person name="Iglesias Cans M.C."/>
            <person name="Ramsay J.P."/>
            <person name="Wilf N.M."/>
            <person name="Cossyleon D."/>
            <person name="McNeil M.B."/>
            <person name="Williamson N.R."/>
            <person name="Monson R.E."/>
            <person name="Becher S.A."/>
            <person name="Stanton J.A."/>
            <person name="Brugger K."/>
            <person name="Brown S.D."/>
            <person name="Salmond G.P."/>
        </authorList>
    </citation>
    <scope>NUCLEOTIDE SEQUENCE [LARGE SCALE GENOMIC DNA]</scope>
    <source>
        <strain evidence="5">ATCC 39006</strain>
        <strain evidence="7">ATCC 39006 / SC 11482</strain>
    </source>
</reference>
<dbReference type="KEGG" id="serq:CWC46_00815"/>
<dbReference type="eggNOG" id="COG2199">
    <property type="taxonomic scope" value="Bacteria"/>
</dbReference>
<dbReference type="KEGG" id="sera:Ser39006_000815"/>
<evidence type="ECO:0000259" key="3">
    <source>
        <dbReference type="PROSITE" id="PS50887"/>
    </source>
</evidence>
<keyword evidence="7" id="KW-1185">Reference proteome</keyword>
<dbReference type="EMBL" id="CP025085">
    <property type="protein sequence ID" value="AUG98493.1"/>
    <property type="molecule type" value="Genomic_DNA"/>
</dbReference>
<reference evidence="5" key="5">
    <citation type="submission" date="2017-11" db="EMBL/GenBank/DDBJ databases">
        <title>Complete genome sequence of Serratia sp. ATCC 39006.</title>
        <authorList>
            <person name="Hampton H.G."/>
            <person name="Jackson S.A."/>
            <person name="Jauregui R."/>
            <person name="Poulter G.T.M."/>
            <person name="Salmond G.P.C."/>
            <person name="Fineran P.C."/>
        </authorList>
    </citation>
    <scope>NUCLEOTIDE SEQUENCE</scope>
    <source>
        <strain evidence="5">ATCC 39006</strain>
    </source>
</reference>
<dbReference type="InterPro" id="IPR000160">
    <property type="entry name" value="GGDEF_dom"/>
</dbReference>
<dbReference type="InterPro" id="IPR001633">
    <property type="entry name" value="EAL_dom"/>
</dbReference>
<dbReference type="Proteomes" id="UP000017700">
    <property type="component" value="Chromosome"/>
</dbReference>
<dbReference type="InterPro" id="IPR043128">
    <property type="entry name" value="Rev_trsase/Diguanyl_cyclase"/>
</dbReference>
<feature type="domain" description="EAL" evidence="2">
    <location>
        <begin position="399"/>
        <end position="647"/>
    </location>
</feature>
<evidence type="ECO:0000256" key="1">
    <source>
        <dbReference type="SAM" id="Phobius"/>
    </source>
</evidence>
<dbReference type="PROSITE" id="PS50883">
    <property type="entry name" value="EAL"/>
    <property type="match status" value="1"/>
</dbReference>
<dbReference type="Gene3D" id="3.20.20.450">
    <property type="entry name" value="EAL domain"/>
    <property type="match status" value="1"/>
</dbReference>
<dbReference type="InterPro" id="IPR029787">
    <property type="entry name" value="Nucleotide_cyclase"/>
</dbReference>
<keyword evidence="1" id="KW-0472">Membrane</keyword>
<dbReference type="SUPFAM" id="SSF141868">
    <property type="entry name" value="EAL domain-like"/>
    <property type="match status" value="1"/>
</dbReference>